<evidence type="ECO:0000313" key="1">
    <source>
        <dbReference type="EMBL" id="QUP55903.1"/>
    </source>
</evidence>
<dbReference type="EMBL" id="CP046730">
    <property type="protein sequence ID" value="QUP55903.1"/>
    <property type="molecule type" value="Genomic_DNA"/>
</dbReference>
<dbReference type="NCBIfam" id="NF041818">
    <property type="entry name" value="Dsr1"/>
    <property type="match status" value="1"/>
</dbReference>
<name>A0ABX7ZKC1_9RALS</name>
<gene>
    <name evidence="1" type="ORF">GO998_19400</name>
</gene>
<dbReference type="RefSeq" id="WP_211905825.1">
    <property type="nucleotide sequence ID" value="NZ_CP046730.1"/>
</dbReference>
<sequence>MQFVRHGPDIPERLLQAHEDGRVVFFCGAGISYPARLPGFSGLVKRLYQALSVTPSLVQQSAIKAGQFDTAIGLLEAEVIGGREIVRRSLATILTPDLTAPNAMATHEALLTLAQNRGGRTRLITTNFDRLFEEVRVARSLLLPDFKAPLLPVPKARWDGLVYLHGLLPTAPTTGDLDRLVVSSGDFGLAYLTERWAARFVSELFRNFTVCFVGYSINDPVLRYMMDALAADRLLGESPPEMFAFGSYSKGTELDRANEWKAKNVTPILYREHQHHVYLHKTLRAWAGTYRDGVRGKERIVVESAIARPLASTKQDDFVGRMLWALSDPSGLPAKQFAELDPVPSLDWLEPLSQEIYRHVDLGRFGVPPQAAVDNKLAYSLTSRPTPYSLAPWMALIDAGQRGSRWDAVMFQLARWLLRHLDDSKLLIWLIKRGGQPHDQLVWLIERRLDELDNFSNDGNTSELDRIRANAPNAIPRPAMRTLWRLLLNGHVRPTRTDLSLYHWRDQFKHDGLTASVRFALRKTLTPCLSLREPFRWPGAEDETQDRIKNIVEWELVLASDHVHSGLRDLPKNELWTEALPELLDDFSALLRDALDLMRELGGIDSESDHSYVHQPSISDHSQNKDFNDWTALIDLARDAWVATAATSQERARIVAAMWARGPYPLFRRLALFSATQSHIVPHRQAIDWLLADGRRWLWSEETRRETMRLLVSLAPQLDETLLAEMEHAILSGPPRDLYRADIDPDDWTKLSDHGVWLRLAKMAQAGATLSESGLSRLNALSAQYPWQLAVDESDEFPIWTGGGGWVGDRDPWKPFTPIPRTRRGVLDYLLAHPVLENSQQDDWRKLCSEMFQATAYALYKLAQQNNWPSERWRDALQAWSEEALRDRSWRYMASVIVCAPDDCMQALSRGISWWLQAVAKTFTGYEDHFLTLTKRVLHLDFEDDDNADDPVFRAINHPVGHVTQALLDWWYRQEPNDGQGLPEAIKFIFTELCDTQIAKFRHGRVLLAAHALSLFRVDEAWSEQYLLPLLDWNHSQAEAQAVWEGFLWSPRLYRPLMEAIRPAFLDTVNHYAQLGKHSEQFAAFLTFAALDPGDIFTIAQLATAIRALPADGLRKSAQALVRALEGAGDQREDYWKNRVLPFWEKIWPKSHDQASSANAESLARLCIAAGNEFPSAMAAVGNWLRTIQDPDYVIHRLQESGLSARFPEDALRLLYPILGDQPSWLSPELRQCLDAIGQAAPNLRQDHRFMRVDELARRIGI</sequence>
<keyword evidence="1" id="KW-0614">Plasmid</keyword>
<geneLocation type="plasmid" evidence="1 2">
    <name>pLLRS-1</name>
</geneLocation>
<keyword evidence="2" id="KW-1185">Reference proteome</keyword>
<dbReference type="InterPro" id="IPR029035">
    <property type="entry name" value="DHS-like_NAD/FAD-binding_dom"/>
</dbReference>
<dbReference type="Proteomes" id="UP000677898">
    <property type="component" value="Plasmid pLLRS-1"/>
</dbReference>
<proteinExistence type="predicted"/>
<accession>A0ABX7ZKC1</accession>
<dbReference type="Gene3D" id="3.40.50.1220">
    <property type="entry name" value="TPP-binding domain"/>
    <property type="match status" value="1"/>
</dbReference>
<protein>
    <recommendedName>
        <fullName evidence="3">SIR2-like domain-containing protein</fullName>
    </recommendedName>
</protein>
<dbReference type="Pfam" id="PF13289">
    <property type="entry name" value="SIR2_2"/>
    <property type="match status" value="1"/>
</dbReference>
<evidence type="ECO:0000313" key="2">
    <source>
        <dbReference type="Proteomes" id="UP000677898"/>
    </source>
</evidence>
<dbReference type="SUPFAM" id="SSF52467">
    <property type="entry name" value="DHS-like NAD/FAD-binding domain"/>
    <property type="match status" value="1"/>
</dbReference>
<organism evidence="1 2">
    <name type="scientific">Ralstonia syzygii</name>
    <dbReference type="NCBI Taxonomy" id="28097"/>
    <lineage>
        <taxon>Bacteria</taxon>
        <taxon>Pseudomonadati</taxon>
        <taxon>Pseudomonadota</taxon>
        <taxon>Betaproteobacteria</taxon>
        <taxon>Burkholderiales</taxon>
        <taxon>Burkholderiaceae</taxon>
        <taxon>Ralstonia</taxon>
        <taxon>Ralstonia solanacearum species complex</taxon>
    </lineage>
</organism>
<reference evidence="1 2" key="1">
    <citation type="journal article" date="2021" name="Phytopathology">
        <title>Complete genome sequence of Ralstonia syzygii subsp. indonesiensis strain LLRS-1, isolated from wilted tobacco in China.</title>
        <authorList>
            <person name="Lu C.H."/>
            <person name="Li J.Y."/>
            <person name="Mi M.G."/>
            <person name="Lin Z.L."/>
            <person name="Jiang N."/>
            <person name="Gai X."/>
            <person name="Ma J.H."/>
            <person name="Lei L.P."/>
            <person name="Xia Z.Y."/>
        </authorList>
    </citation>
    <scope>NUCLEOTIDE SEQUENCE [LARGE SCALE GENOMIC DNA]</scope>
    <source>
        <strain evidence="1 2">LLRS-1</strain>
    </source>
</reference>
<evidence type="ECO:0008006" key="3">
    <source>
        <dbReference type="Google" id="ProtNLM"/>
    </source>
</evidence>